<protein>
    <submittedName>
        <fullName evidence="4">Polysaccharide biosynthesis/export family protein</fullName>
    </submittedName>
</protein>
<dbReference type="Gene3D" id="3.30.1950.10">
    <property type="entry name" value="wza like domain"/>
    <property type="match status" value="1"/>
</dbReference>
<dbReference type="Pfam" id="PF02563">
    <property type="entry name" value="Poly_export"/>
    <property type="match status" value="1"/>
</dbReference>
<dbReference type="PANTHER" id="PTHR33619">
    <property type="entry name" value="POLYSACCHARIDE EXPORT PROTEIN GFCE-RELATED"/>
    <property type="match status" value="1"/>
</dbReference>
<organism evidence="4 5">
    <name type="scientific">Mucilaginibacter pankratovii</name>
    <dbReference type="NCBI Taxonomy" id="2772110"/>
    <lineage>
        <taxon>Bacteria</taxon>
        <taxon>Pseudomonadati</taxon>
        <taxon>Bacteroidota</taxon>
        <taxon>Sphingobacteriia</taxon>
        <taxon>Sphingobacteriales</taxon>
        <taxon>Sphingobacteriaceae</taxon>
        <taxon>Mucilaginibacter</taxon>
    </lineage>
</organism>
<accession>A0ABR7WRW0</accession>
<dbReference type="PANTHER" id="PTHR33619:SF3">
    <property type="entry name" value="POLYSACCHARIDE EXPORT PROTEIN GFCE-RELATED"/>
    <property type="match status" value="1"/>
</dbReference>
<comment type="caution">
    <text evidence="4">The sequence shown here is derived from an EMBL/GenBank/DDBJ whole genome shotgun (WGS) entry which is preliminary data.</text>
</comment>
<reference evidence="4 5" key="1">
    <citation type="submission" date="2020-09" db="EMBL/GenBank/DDBJ databases">
        <title>Novel species of Mucilaginibacter isolated from a glacier on the Tibetan Plateau.</title>
        <authorList>
            <person name="Liu Q."/>
            <person name="Xin Y.-H."/>
        </authorList>
    </citation>
    <scope>NUCLEOTIDE SEQUENCE [LARGE SCALE GENOMIC DNA]</scope>
    <source>
        <strain evidence="4 5">ZT4R22</strain>
    </source>
</reference>
<dbReference type="EMBL" id="JACWMY010000007">
    <property type="protein sequence ID" value="MBD1365041.1"/>
    <property type="molecule type" value="Genomic_DNA"/>
</dbReference>
<gene>
    <name evidence="4" type="ORF">IDJ77_14565</name>
</gene>
<evidence type="ECO:0000256" key="2">
    <source>
        <dbReference type="SAM" id="SignalP"/>
    </source>
</evidence>
<name>A0ABR7WRW0_9SPHI</name>
<feature type="signal peptide" evidence="2">
    <location>
        <begin position="1"/>
        <end position="25"/>
    </location>
</feature>
<proteinExistence type="predicted"/>
<feature type="chain" id="PRO_5046742666" evidence="2">
    <location>
        <begin position="26"/>
        <end position="259"/>
    </location>
</feature>
<keyword evidence="5" id="KW-1185">Reference proteome</keyword>
<evidence type="ECO:0000259" key="3">
    <source>
        <dbReference type="Pfam" id="PF02563"/>
    </source>
</evidence>
<evidence type="ECO:0000313" key="5">
    <source>
        <dbReference type="Proteomes" id="UP000606600"/>
    </source>
</evidence>
<dbReference type="InterPro" id="IPR049712">
    <property type="entry name" value="Poly_export"/>
</dbReference>
<dbReference type="InterPro" id="IPR003715">
    <property type="entry name" value="Poly_export_N"/>
</dbReference>
<evidence type="ECO:0000256" key="1">
    <source>
        <dbReference type="ARBA" id="ARBA00022729"/>
    </source>
</evidence>
<evidence type="ECO:0000313" key="4">
    <source>
        <dbReference type="EMBL" id="MBD1365041.1"/>
    </source>
</evidence>
<keyword evidence="1 2" id="KW-0732">Signal</keyword>
<sequence>MKLKHLLTFITAVLLLSNFSCTSYKNIPYLQDLNRDSISREKISNYTQLTIQNGDLLGIHFVSLSLEASAMFNYNLERPYGPTGNLTGSEENAVVGYFVDNDGNISLPLYGKIKVTGMTTTEAGHYLEEKLATVLTKPSINVRIQNFRVAVLGDVKSPNSYTMVNERATVLDALSMAGDLNITGIRKITLIREIDGERVYVPLNLQSKDIFKSPYFYLKKNDVIYVTPNEQRAANDGSTFQRAGIIVSVLSIVAILLTR</sequence>
<feature type="domain" description="Polysaccharide export protein N-terminal" evidence="3">
    <location>
        <begin position="48"/>
        <end position="144"/>
    </location>
</feature>
<dbReference type="Proteomes" id="UP000606600">
    <property type="component" value="Unassembled WGS sequence"/>
</dbReference>
<dbReference type="RefSeq" id="WP_191189706.1">
    <property type="nucleotide sequence ID" value="NZ_JACWMY010000007.1"/>
</dbReference>